<name>A0A1H7PCI9_9BACT</name>
<keyword evidence="1 4" id="KW-0349">Heme</keyword>
<dbReference type="GO" id="GO:0009055">
    <property type="term" value="F:electron transfer activity"/>
    <property type="evidence" value="ECO:0007669"/>
    <property type="project" value="InterPro"/>
</dbReference>
<dbReference type="InterPro" id="IPR036909">
    <property type="entry name" value="Cyt_c-like_dom_sf"/>
</dbReference>
<feature type="transmembrane region" description="Helical" evidence="5">
    <location>
        <begin position="197"/>
        <end position="216"/>
    </location>
</feature>
<keyword evidence="6" id="KW-0732">Signal</keyword>
<gene>
    <name evidence="8" type="ORF">SAMN04488505_10252</name>
</gene>
<dbReference type="PANTHER" id="PTHR33751">
    <property type="entry name" value="CBB3-TYPE CYTOCHROME C OXIDASE SUBUNIT FIXP"/>
    <property type="match status" value="1"/>
</dbReference>
<dbReference type="Proteomes" id="UP000198984">
    <property type="component" value="Unassembled WGS sequence"/>
</dbReference>
<reference evidence="8 9" key="1">
    <citation type="submission" date="2016-10" db="EMBL/GenBank/DDBJ databases">
        <authorList>
            <person name="de Groot N.N."/>
        </authorList>
    </citation>
    <scope>NUCLEOTIDE SEQUENCE [LARGE SCALE GENOMIC DNA]</scope>
    <source>
        <strain evidence="8 9">DSM 21039</strain>
    </source>
</reference>
<dbReference type="AlphaFoldDB" id="A0A1H7PCI9"/>
<keyword evidence="3 4" id="KW-0408">Iron</keyword>
<evidence type="ECO:0000259" key="7">
    <source>
        <dbReference type="PROSITE" id="PS51007"/>
    </source>
</evidence>
<dbReference type="InterPro" id="IPR032858">
    <property type="entry name" value="CcoP_N"/>
</dbReference>
<dbReference type="Pfam" id="PF14715">
    <property type="entry name" value="FixP_N"/>
    <property type="match status" value="1"/>
</dbReference>
<feature type="domain" description="Cytochrome c" evidence="7">
    <location>
        <begin position="263"/>
        <end position="342"/>
    </location>
</feature>
<keyword evidence="5" id="KW-1133">Transmembrane helix</keyword>
<dbReference type="InterPro" id="IPR009056">
    <property type="entry name" value="Cyt_c-like_dom"/>
</dbReference>
<dbReference type="InterPro" id="IPR050597">
    <property type="entry name" value="Cytochrome_c_Oxidase_Subunit"/>
</dbReference>
<accession>A0A1H7PCI9</accession>
<evidence type="ECO:0000313" key="9">
    <source>
        <dbReference type="Proteomes" id="UP000198984"/>
    </source>
</evidence>
<dbReference type="Gene3D" id="6.10.280.130">
    <property type="match status" value="1"/>
</dbReference>
<feature type="transmembrane region" description="Helical" evidence="5">
    <location>
        <begin position="38"/>
        <end position="65"/>
    </location>
</feature>
<evidence type="ECO:0000256" key="4">
    <source>
        <dbReference type="PROSITE-ProRule" id="PRU00433"/>
    </source>
</evidence>
<proteinExistence type="predicted"/>
<feature type="transmembrane region" description="Helical" evidence="5">
    <location>
        <begin position="115"/>
        <end position="139"/>
    </location>
</feature>
<feature type="chain" id="PRO_5011703130" evidence="6">
    <location>
        <begin position="23"/>
        <end position="359"/>
    </location>
</feature>
<evidence type="ECO:0000256" key="3">
    <source>
        <dbReference type="ARBA" id="ARBA00023004"/>
    </source>
</evidence>
<dbReference type="OrthoDB" id="9811281at2"/>
<evidence type="ECO:0000256" key="2">
    <source>
        <dbReference type="ARBA" id="ARBA00022723"/>
    </source>
</evidence>
<dbReference type="STRING" id="573321.SAMN04488505_10252"/>
<dbReference type="RefSeq" id="WP_089908621.1">
    <property type="nucleotide sequence ID" value="NZ_FOBB01000002.1"/>
</dbReference>
<evidence type="ECO:0000256" key="1">
    <source>
        <dbReference type="ARBA" id="ARBA00022617"/>
    </source>
</evidence>
<dbReference type="GO" id="GO:0020037">
    <property type="term" value="F:heme binding"/>
    <property type="evidence" value="ECO:0007669"/>
    <property type="project" value="InterPro"/>
</dbReference>
<feature type="signal peptide" evidence="6">
    <location>
        <begin position="1"/>
        <end position="22"/>
    </location>
</feature>
<evidence type="ECO:0000313" key="8">
    <source>
        <dbReference type="EMBL" id="SEL33500.1"/>
    </source>
</evidence>
<dbReference type="PRINTS" id="PR00173">
    <property type="entry name" value="EDTRNSPORT"/>
</dbReference>
<evidence type="ECO:0000256" key="5">
    <source>
        <dbReference type="SAM" id="Phobius"/>
    </source>
</evidence>
<feature type="transmembrane region" description="Helical" evidence="5">
    <location>
        <begin position="77"/>
        <end position="95"/>
    </location>
</feature>
<dbReference type="EMBL" id="FOBB01000002">
    <property type="protein sequence ID" value="SEL33500.1"/>
    <property type="molecule type" value="Genomic_DNA"/>
</dbReference>
<keyword evidence="9" id="KW-1185">Reference proteome</keyword>
<dbReference type="InterPro" id="IPR038414">
    <property type="entry name" value="CcoP_N_sf"/>
</dbReference>
<keyword evidence="2 4" id="KW-0479">Metal-binding</keyword>
<evidence type="ECO:0000256" key="6">
    <source>
        <dbReference type="SAM" id="SignalP"/>
    </source>
</evidence>
<dbReference type="SUPFAM" id="SSF46626">
    <property type="entry name" value="Cytochrome c"/>
    <property type="match status" value="1"/>
</dbReference>
<organism evidence="8 9">
    <name type="scientific">Chitinophaga rupis</name>
    <dbReference type="NCBI Taxonomy" id="573321"/>
    <lineage>
        <taxon>Bacteria</taxon>
        <taxon>Pseudomonadati</taxon>
        <taxon>Bacteroidota</taxon>
        <taxon>Chitinophagia</taxon>
        <taxon>Chitinophagales</taxon>
        <taxon>Chitinophagaceae</taxon>
        <taxon>Chitinophaga</taxon>
    </lineage>
</organism>
<dbReference type="GO" id="GO:0046872">
    <property type="term" value="F:metal ion binding"/>
    <property type="evidence" value="ECO:0007669"/>
    <property type="project" value="UniProtKB-KW"/>
</dbReference>
<dbReference type="PANTHER" id="PTHR33751:SF1">
    <property type="entry name" value="CBB3-TYPE CYTOCHROME C OXIDASE SUBUNIT FIXP"/>
    <property type="match status" value="1"/>
</dbReference>
<keyword evidence="5" id="KW-0812">Transmembrane</keyword>
<dbReference type="Gene3D" id="1.10.760.10">
    <property type="entry name" value="Cytochrome c-like domain"/>
    <property type="match status" value="1"/>
</dbReference>
<dbReference type="PROSITE" id="PS51007">
    <property type="entry name" value="CYTC"/>
    <property type="match status" value="1"/>
</dbReference>
<protein>
    <submittedName>
        <fullName evidence="8">Cytochrome c oxidase cbb3-type subunit 3</fullName>
    </submittedName>
</protein>
<dbReference type="Pfam" id="PF13442">
    <property type="entry name" value="Cytochrome_CBB3"/>
    <property type="match status" value="1"/>
</dbReference>
<sequence>MNKKLLCFLYLLLLGSVTPVLAQGPPKPSSLMENAVAQVLLAVIFGLFIAIAVLGNVVVQAMDLYRERMKKTADKTLLLIGITITGCLFSNAAMAQSEPAPAVKETINGLSATAFYVLTSVIALELLVILVLLYALRILAGIESKRKRKAIAAGKPAISWWEKVNKTRSVSAEAEQEADMGHDFDGIRELNNPTPPWWQWGFYSSIIFAVIYLWVYHISHSAPLQLEELAIAEAHAAEAKEAYLANAANNIDEHSVKLLTDAADISSGQKLFSASCAPCHGAAGQGVVGPNLTDNYWLHGGKINEVFSTIKYGVPEKGMKSWKDDFSPKQIAQLASFIKSIHDTHPAGAKEPQGLVAEN</sequence>
<keyword evidence="5" id="KW-0472">Membrane</keyword>